<dbReference type="InterPro" id="IPR013766">
    <property type="entry name" value="Thioredoxin_domain"/>
</dbReference>
<feature type="domain" description="Thioredoxin" evidence="7">
    <location>
        <begin position="56"/>
        <end position="253"/>
    </location>
</feature>
<dbReference type="PANTHER" id="PTHR13887">
    <property type="entry name" value="GLUTATHIONE S-TRANSFERASE KAPPA"/>
    <property type="match status" value="1"/>
</dbReference>
<evidence type="ECO:0000256" key="6">
    <source>
        <dbReference type="SAM" id="SignalP"/>
    </source>
</evidence>
<evidence type="ECO:0000256" key="4">
    <source>
        <dbReference type="ARBA" id="ARBA00023157"/>
    </source>
</evidence>
<keyword evidence="2 6" id="KW-0732">Signal</keyword>
<keyword evidence="5" id="KW-0676">Redox-active center</keyword>
<dbReference type="InterPro" id="IPR012336">
    <property type="entry name" value="Thioredoxin-like_fold"/>
</dbReference>
<evidence type="ECO:0000256" key="5">
    <source>
        <dbReference type="ARBA" id="ARBA00023284"/>
    </source>
</evidence>
<dbReference type="SUPFAM" id="SSF52833">
    <property type="entry name" value="Thioredoxin-like"/>
    <property type="match status" value="1"/>
</dbReference>
<dbReference type="GO" id="GO:0016853">
    <property type="term" value="F:isomerase activity"/>
    <property type="evidence" value="ECO:0007669"/>
    <property type="project" value="UniProtKB-KW"/>
</dbReference>
<dbReference type="PROSITE" id="PS51352">
    <property type="entry name" value="THIOREDOXIN_2"/>
    <property type="match status" value="1"/>
</dbReference>
<dbReference type="STRING" id="1445510.YC6258_00163"/>
<dbReference type="Gene3D" id="3.40.30.10">
    <property type="entry name" value="Glutaredoxin"/>
    <property type="match status" value="1"/>
</dbReference>
<evidence type="ECO:0000256" key="2">
    <source>
        <dbReference type="ARBA" id="ARBA00022729"/>
    </source>
</evidence>
<dbReference type="HOGENOM" id="CLU_000288_47_1_6"/>
<gene>
    <name evidence="8" type="ORF">YC6258_00163</name>
</gene>
<organism evidence="8 9">
    <name type="scientific">Gynuella sunshinyii YC6258</name>
    <dbReference type="NCBI Taxonomy" id="1445510"/>
    <lineage>
        <taxon>Bacteria</taxon>
        <taxon>Pseudomonadati</taxon>
        <taxon>Pseudomonadota</taxon>
        <taxon>Gammaproteobacteria</taxon>
        <taxon>Oceanospirillales</taxon>
        <taxon>Saccharospirillaceae</taxon>
        <taxon>Gynuella</taxon>
    </lineage>
</organism>
<keyword evidence="9" id="KW-1185">Reference proteome</keyword>
<dbReference type="AlphaFoldDB" id="A0A0C5UY55"/>
<evidence type="ECO:0000313" key="8">
    <source>
        <dbReference type="EMBL" id="AJQ92215.1"/>
    </source>
</evidence>
<name>A0A0C5UY55_9GAMM</name>
<accession>A0A0C5UY55</accession>
<evidence type="ECO:0000259" key="7">
    <source>
        <dbReference type="PROSITE" id="PS51352"/>
    </source>
</evidence>
<evidence type="ECO:0000256" key="1">
    <source>
        <dbReference type="ARBA" id="ARBA00005791"/>
    </source>
</evidence>
<evidence type="ECO:0000313" key="9">
    <source>
        <dbReference type="Proteomes" id="UP000032266"/>
    </source>
</evidence>
<sequence length="257" mass="29350">MRYLFIILFTFISVLSQAANLDPEMEKLIQQRIDERWQQLLESDEFKNKVREGILAFIDEQKPDEGNPANVRVVDPEKDHIKGDPKAPLTLVEYSDFECPFCKRFHETMVKVTDKYSQVNWVYRHFPLDMHNPGAQKQSEASECVAELGGNDKFWEFTDAIYERTRSNGHGFPLDQLAPLAKEIGVDGSAFQDCYDSGKYRQKVLDDTQNGMEAGVTGTPKTFLIHHESGAVVPINGAQPFETIDKMLTEMIEKLNL</sequence>
<dbReference type="InterPro" id="IPR036249">
    <property type="entry name" value="Thioredoxin-like_sf"/>
</dbReference>
<dbReference type="RefSeq" id="WP_052829965.1">
    <property type="nucleotide sequence ID" value="NZ_CP007142.1"/>
</dbReference>
<keyword evidence="3" id="KW-0560">Oxidoreductase</keyword>
<reference evidence="8 9" key="1">
    <citation type="submission" date="2014-01" db="EMBL/GenBank/DDBJ databases">
        <title>Full genme sequencing of cellulolytic bacterium Gynuella sunshinyii YC6258T gen. nov., sp. nov.</title>
        <authorList>
            <person name="Khan H."/>
            <person name="Chung E.J."/>
            <person name="Chung Y.R."/>
        </authorList>
    </citation>
    <scope>NUCLEOTIDE SEQUENCE [LARGE SCALE GENOMIC DNA]</scope>
    <source>
        <strain evidence="8 9">YC6258</strain>
    </source>
</reference>
<dbReference type="Proteomes" id="UP000032266">
    <property type="component" value="Chromosome"/>
</dbReference>
<dbReference type="KEGG" id="gsn:YC6258_00163"/>
<dbReference type="Pfam" id="PF13462">
    <property type="entry name" value="Thioredoxin_4"/>
    <property type="match status" value="1"/>
</dbReference>
<dbReference type="PANTHER" id="PTHR13887:SF14">
    <property type="entry name" value="DISULFIDE BOND FORMATION PROTEIN D"/>
    <property type="match status" value="1"/>
</dbReference>
<protein>
    <submittedName>
        <fullName evidence="8">Protein-disulfide isomerase</fullName>
    </submittedName>
</protein>
<feature type="chain" id="PRO_5002183394" evidence="6">
    <location>
        <begin position="19"/>
        <end position="257"/>
    </location>
</feature>
<comment type="similarity">
    <text evidence="1">Belongs to the thioredoxin family. DsbA subfamily.</text>
</comment>
<proteinExistence type="inferred from homology"/>
<keyword evidence="8" id="KW-0413">Isomerase</keyword>
<evidence type="ECO:0000256" key="3">
    <source>
        <dbReference type="ARBA" id="ARBA00023002"/>
    </source>
</evidence>
<dbReference type="EMBL" id="CP007142">
    <property type="protein sequence ID" value="AJQ92215.1"/>
    <property type="molecule type" value="Genomic_DNA"/>
</dbReference>
<dbReference type="GO" id="GO:0016491">
    <property type="term" value="F:oxidoreductase activity"/>
    <property type="evidence" value="ECO:0007669"/>
    <property type="project" value="UniProtKB-KW"/>
</dbReference>
<keyword evidence="4" id="KW-1015">Disulfide bond</keyword>
<feature type="signal peptide" evidence="6">
    <location>
        <begin position="1"/>
        <end position="18"/>
    </location>
</feature>